<dbReference type="GO" id="GO:0005672">
    <property type="term" value="C:transcription factor TFIIA complex"/>
    <property type="evidence" value="ECO:0007669"/>
    <property type="project" value="InterPro"/>
</dbReference>
<comment type="caution">
    <text evidence="6">The sequence shown here is derived from an EMBL/GenBank/DDBJ whole genome shotgun (WGS) entry which is preliminary data.</text>
</comment>
<comment type="similarity">
    <text evidence="2">Belongs to the TFIIA subunit 1 family.</text>
</comment>
<evidence type="ECO:0000256" key="2">
    <source>
        <dbReference type="ARBA" id="ARBA00010059"/>
    </source>
</evidence>
<dbReference type="SUPFAM" id="SSF47396">
    <property type="entry name" value="Transcription factor IIA (TFIIA), alpha-helical domain"/>
    <property type="match status" value="1"/>
</dbReference>
<dbReference type="Proteomes" id="UP000541444">
    <property type="component" value="Unassembled WGS sequence"/>
</dbReference>
<proteinExistence type="inferred from homology"/>
<dbReference type="SMART" id="SM01371">
    <property type="entry name" value="TFIIA"/>
    <property type="match status" value="1"/>
</dbReference>
<feature type="compositionally biased region" description="Acidic residues" evidence="5">
    <location>
        <begin position="264"/>
        <end position="280"/>
    </location>
</feature>
<dbReference type="EMBL" id="JACGCM010001726">
    <property type="protein sequence ID" value="KAF6150848.1"/>
    <property type="molecule type" value="Genomic_DNA"/>
</dbReference>
<dbReference type="Gene3D" id="1.10.287.100">
    <property type="match status" value="1"/>
</dbReference>
<keyword evidence="3" id="KW-0804">Transcription</keyword>
<dbReference type="Pfam" id="PF03153">
    <property type="entry name" value="TFIIA"/>
    <property type="match status" value="2"/>
</dbReference>
<reference evidence="6 7" key="1">
    <citation type="journal article" date="2020" name="IScience">
        <title>Genome Sequencing of the Endangered Kingdonia uniflora (Circaeasteraceae, Ranunculales) Reveals Potential Mechanisms of Evolutionary Specialization.</title>
        <authorList>
            <person name="Sun Y."/>
            <person name="Deng T."/>
            <person name="Zhang A."/>
            <person name="Moore M.J."/>
            <person name="Landis J.B."/>
            <person name="Lin N."/>
            <person name="Zhang H."/>
            <person name="Zhang X."/>
            <person name="Huang J."/>
            <person name="Zhang X."/>
            <person name="Sun H."/>
            <person name="Wang H."/>
        </authorList>
    </citation>
    <scope>NUCLEOTIDE SEQUENCE [LARGE SCALE GENOMIC DNA]</scope>
    <source>
        <strain evidence="6">TB1705</strain>
        <tissue evidence="6">Leaf</tissue>
    </source>
</reference>
<dbReference type="InterPro" id="IPR004855">
    <property type="entry name" value="TFIIA_asu/bsu"/>
</dbReference>
<evidence type="ECO:0000256" key="3">
    <source>
        <dbReference type="ARBA" id="ARBA00023163"/>
    </source>
</evidence>
<feature type="region of interest" description="Disordered" evidence="5">
    <location>
        <begin position="261"/>
        <end position="280"/>
    </location>
</feature>
<evidence type="ECO:0000313" key="7">
    <source>
        <dbReference type="Proteomes" id="UP000541444"/>
    </source>
</evidence>
<gene>
    <name evidence="6" type="ORF">GIB67_020931</name>
</gene>
<dbReference type="PANTHER" id="PTHR12694">
    <property type="entry name" value="TRANSCRIPTION INITIATION FACTOR IIA SUBUNIT 1"/>
    <property type="match status" value="1"/>
</dbReference>
<evidence type="ECO:0000256" key="5">
    <source>
        <dbReference type="SAM" id="MobiDB-lite"/>
    </source>
</evidence>
<sequence>MAANTSQVYVNVMEDTISKIKEDFLGIGVKESIINELHTLWEMKMFQCGAILSTDRPTVPRVVVGGNGSGNPVHDLNVPYDGPEEYETPTAEILFPPTPVQTPIQTPLPGTAENSMYQIQTPNDYPSSVHDVGANDVKPGRPGPYMQPPSPWMHQRPLGVDVNVAYVEGRDEVERGTANHPATQDFFTASSGKRKRENLAPHFHGGGYILPQQDGAGDTPFDVFQTEPYPYQGVASEDYNNIVNTPASHDLQVVTPTIVAQNEGGDDDSDDEPLNENDDDDEIYDFDGIEDPANTVDLVLSQFEKVNRTKSRWKCTLKDGIIRINNKDILFSKANGEFDF</sequence>
<dbReference type="Gene3D" id="2.30.18.10">
    <property type="entry name" value="Transcription factor IIA (TFIIA), beta-barrel domain"/>
    <property type="match status" value="1"/>
</dbReference>
<keyword evidence="7" id="KW-1185">Reference proteome</keyword>
<evidence type="ECO:0000256" key="1">
    <source>
        <dbReference type="ARBA" id="ARBA00004123"/>
    </source>
</evidence>
<organism evidence="6 7">
    <name type="scientific">Kingdonia uniflora</name>
    <dbReference type="NCBI Taxonomy" id="39325"/>
    <lineage>
        <taxon>Eukaryota</taxon>
        <taxon>Viridiplantae</taxon>
        <taxon>Streptophyta</taxon>
        <taxon>Embryophyta</taxon>
        <taxon>Tracheophyta</taxon>
        <taxon>Spermatophyta</taxon>
        <taxon>Magnoliopsida</taxon>
        <taxon>Ranunculales</taxon>
        <taxon>Circaeasteraceae</taxon>
        <taxon>Kingdonia</taxon>
    </lineage>
</organism>
<protein>
    <submittedName>
        <fullName evidence="6">Uncharacterized protein</fullName>
    </submittedName>
</protein>
<dbReference type="InterPro" id="IPR009088">
    <property type="entry name" value="TFIIA_b-brl"/>
</dbReference>
<dbReference type="OrthoDB" id="6275927at2759"/>
<keyword evidence="4" id="KW-0539">Nucleus</keyword>
<evidence type="ECO:0000313" key="6">
    <source>
        <dbReference type="EMBL" id="KAF6150848.1"/>
    </source>
</evidence>
<dbReference type="GO" id="GO:0006367">
    <property type="term" value="P:transcription initiation at RNA polymerase II promoter"/>
    <property type="evidence" value="ECO:0007669"/>
    <property type="project" value="InterPro"/>
</dbReference>
<evidence type="ECO:0000256" key="4">
    <source>
        <dbReference type="ARBA" id="ARBA00023242"/>
    </source>
</evidence>
<name>A0A7J7M7X3_9MAGN</name>
<dbReference type="CDD" id="cd07976">
    <property type="entry name" value="TFIIA_alpha_beta_like"/>
    <property type="match status" value="1"/>
</dbReference>
<accession>A0A7J7M7X3</accession>
<dbReference type="PANTHER" id="PTHR12694:SF8">
    <property type="entry name" value="TRANSCRIPTION INITIATION FACTOR IIA SUBUNIT 1"/>
    <property type="match status" value="1"/>
</dbReference>
<dbReference type="AlphaFoldDB" id="A0A7J7M7X3"/>
<comment type="subcellular location">
    <subcellularLocation>
        <location evidence="1">Nucleus</location>
    </subcellularLocation>
</comment>
<dbReference type="SUPFAM" id="SSF50784">
    <property type="entry name" value="Transcription factor IIA (TFIIA), beta-barrel domain"/>
    <property type="match status" value="1"/>
</dbReference>